<evidence type="ECO:0000313" key="2">
    <source>
        <dbReference type="Proteomes" id="UP000187429"/>
    </source>
</evidence>
<evidence type="ECO:0000313" key="1">
    <source>
        <dbReference type="EMBL" id="OMJ14579.1"/>
    </source>
</evidence>
<comment type="caution">
    <text evidence="1">The sequence shown here is derived from an EMBL/GenBank/DDBJ whole genome shotgun (WGS) entry which is preliminary data.</text>
</comment>
<sequence>MYKLRRSMCGKLLNLDLSKTFWFDGQIEAPQTGSNGAAGNKHDLVAHLLERADNFDNSEERGQQRHVAVRIAHGTRPELKHDRKMALVAIVRVQDIRRAARSADTARRFARYIAGNRFGAMEGRSRHVRCWTRLARA</sequence>
<accession>A0A1R1XIW5</accession>
<reference evidence="2" key="1">
    <citation type="submission" date="2017-01" db="EMBL/GenBank/DDBJ databases">
        <authorList>
            <person name="Wang Y."/>
            <person name="White M."/>
            <person name="Kvist S."/>
            <person name="Moncalvo J.-M."/>
        </authorList>
    </citation>
    <scope>NUCLEOTIDE SEQUENCE [LARGE SCALE GENOMIC DNA]</scope>
    <source>
        <strain evidence="2">ID-206-W2</strain>
    </source>
</reference>
<protein>
    <submittedName>
        <fullName evidence="1">Uncharacterized protein</fullName>
    </submittedName>
</protein>
<dbReference type="EMBL" id="LSSM01004591">
    <property type="protein sequence ID" value="OMJ14579.1"/>
    <property type="molecule type" value="Genomic_DNA"/>
</dbReference>
<organism evidence="1 2">
    <name type="scientific">Smittium culicis</name>
    <dbReference type="NCBI Taxonomy" id="133412"/>
    <lineage>
        <taxon>Eukaryota</taxon>
        <taxon>Fungi</taxon>
        <taxon>Fungi incertae sedis</taxon>
        <taxon>Zoopagomycota</taxon>
        <taxon>Kickxellomycotina</taxon>
        <taxon>Harpellomycetes</taxon>
        <taxon>Harpellales</taxon>
        <taxon>Legeriomycetaceae</taxon>
        <taxon>Smittium</taxon>
    </lineage>
</organism>
<gene>
    <name evidence="1" type="ORF">AYI69_g8542</name>
</gene>
<dbReference type="AlphaFoldDB" id="A0A1R1XIW5"/>
<dbReference type="Proteomes" id="UP000187429">
    <property type="component" value="Unassembled WGS sequence"/>
</dbReference>
<name>A0A1R1XIW5_9FUNG</name>
<keyword evidence="2" id="KW-1185">Reference proteome</keyword>
<proteinExistence type="predicted"/>